<name>A0ABU9XPM1_9SPHN</name>
<evidence type="ECO:0000313" key="2">
    <source>
        <dbReference type="EMBL" id="MEN2785773.1"/>
    </source>
</evidence>
<dbReference type="Proteomes" id="UP001404104">
    <property type="component" value="Unassembled WGS sequence"/>
</dbReference>
<dbReference type="InterPro" id="IPR035093">
    <property type="entry name" value="RelE/ParE_toxin_dom_sf"/>
</dbReference>
<gene>
    <name evidence="2" type="ORF">ABC969_04990</name>
</gene>
<evidence type="ECO:0000313" key="3">
    <source>
        <dbReference type="Proteomes" id="UP001404104"/>
    </source>
</evidence>
<proteinExistence type="predicted"/>
<dbReference type="Gene3D" id="3.30.2310.20">
    <property type="entry name" value="RelE-like"/>
    <property type="match status" value="1"/>
</dbReference>
<evidence type="ECO:0000256" key="1">
    <source>
        <dbReference type="ARBA" id="ARBA00022649"/>
    </source>
</evidence>
<comment type="caution">
    <text evidence="2">The sequence shown here is derived from an EMBL/GenBank/DDBJ whole genome shotgun (WGS) entry which is preliminary data.</text>
</comment>
<keyword evidence="3" id="KW-1185">Reference proteome</keyword>
<dbReference type="RefSeq" id="WP_345863390.1">
    <property type="nucleotide sequence ID" value="NZ_JBDIMF010000001.1"/>
</dbReference>
<dbReference type="Pfam" id="PF05016">
    <property type="entry name" value="ParE_toxin"/>
    <property type="match status" value="1"/>
</dbReference>
<organism evidence="2 3">
    <name type="scientific">Sphingomonas qilianensis</name>
    <dbReference type="NCBI Taxonomy" id="1736690"/>
    <lineage>
        <taxon>Bacteria</taxon>
        <taxon>Pseudomonadati</taxon>
        <taxon>Pseudomonadota</taxon>
        <taxon>Alphaproteobacteria</taxon>
        <taxon>Sphingomonadales</taxon>
        <taxon>Sphingomonadaceae</taxon>
        <taxon>Sphingomonas</taxon>
    </lineage>
</organism>
<dbReference type="EMBL" id="JBDIMF010000001">
    <property type="protein sequence ID" value="MEN2785773.1"/>
    <property type="molecule type" value="Genomic_DNA"/>
</dbReference>
<reference evidence="2 3" key="1">
    <citation type="submission" date="2024-05" db="EMBL/GenBank/DDBJ databases">
        <authorList>
            <person name="Liu Q."/>
            <person name="Xin Y.-H."/>
        </authorList>
    </citation>
    <scope>NUCLEOTIDE SEQUENCE [LARGE SCALE GENOMIC DNA]</scope>
    <source>
        <strain evidence="2 3">CGMCC 1.15349</strain>
    </source>
</reference>
<accession>A0ABU9XPM1</accession>
<sequence length="57" mass="6460">MLDFPLIGRARPDLHPVVRSIPVKPYVVVYRVIDDTIVIIRVFHAARDVASLDFATD</sequence>
<protein>
    <submittedName>
        <fullName evidence="2">Type II toxin-antitoxin system RelE/ParE family toxin</fullName>
    </submittedName>
</protein>
<dbReference type="InterPro" id="IPR007712">
    <property type="entry name" value="RelE/ParE_toxin"/>
</dbReference>
<keyword evidence="1" id="KW-1277">Toxin-antitoxin system</keyword>